<dbReference type="AlphaFoldDB" id="A0A5B7IKP0"/>
<gene>
    <name evidence="2" type="ORF">E2C01_077594</name>
</gene>
<evidence type="ECO:0000313" key="2">
    <source>
        <dbReference type="EMBL" id="MPC82905.1"/>
    </source>
</evidence>
<feature type="region of interest" description="Disordered" evidence="1">
    <location>
        <begin position="1"/>
        <end position="23"/>
    </location>
</feature>
<accession>A0A5B7IKP0</accession>
<protein>
    <submittedName>
        <fullName evidence="2">Uncharacterized protein</fullName>
    </submittedName>
</protein>
<dbReference type="EMBL" id="VSRR010061058">
    <property type="protein sequence ID" value="MPC82905.1"/>
    <property type="molecule type" value="Genomic_DNA"/>
</dbReference>
<organism evidence="2 3">
    <name type="scientific">Portunus trituberculatus</name>
    <name type="common">Swimming crab</name>
    <name type="synonym">Neptunus trituberculatus</name>
    <dbReference type="NCBI Taxonomy" id="210409"/>
    <lineage>
        <taxon>Eukaryota</taxon>
        <taxon>Metazoa</taxon>
        <taxon>Ecdysozoa</taxon>
        <taxon>Arthropoda</taxon>
        <taxon>Crustacea</taxon>
        <taxon>Multicrustacea</taxon>
        <taxon>Malacostraca</taxon>
        <taxon>Eumalacostraca</taxon>
        <taxon>Eucarida</taxon>
        <taxon>Decapoda</taxon>
        <taxon>Pleocyemata</taxon>
        <taxon>Brachyura</taxon>
        <taxon>Eubrachyura</taxon>
        <taxon>Portunoidea</taxon>
        <taxon>Portunidae</taxon>
        <taxon>Portuninae</taxon>
        <taxon>Portunus</taxon>
    </lineage>
</organism>
<keyword evidence="3" id="KW-1185">Reference proteome</keyword>
<sequence length="122" mass="14160">MQPVRRLFSRHSNQHTISPRSHAEFPCCQKGGAGRREEQFRYQQLGCDSQSNAEQTLPNLSPFTRLFLVCHLQCLLPTISTPYTVYSLHCLLPTLFAPYTVCWLQYLLVTLSASYTFYWLHC</sequence>
<evidence type="ECO:0000256" key="1">
    <source>
        <dbReference type="SAM" id="MobiDB-lite"/>
    </source>
</evidence>
<dbReference type="Proteomes" id="UP000324222">
    <property type="component" value="Unassembled WGS sequence"/>
</dbReference>
<comment type="caution">
    <text evidence="2">The sequence shown here is derived from an EMBL/GenBank/DDBJ whole genome shotgun (WGS) entry which is preliminary data.</text>
</comment>
<evidence type="ECO:0000313" key="3">
    <source>
        <dbReference type="Proteomes" id="UP000324222"/>
    </source>
</evidence>
<name>A0A5B7IKP0_PORTR</name>
<proteinExistence type="predicted"/>
<reference evidence="2 3" key="1">
    <citation type="submission" date="2019-05" db="EMBL/GenBank/DDBJ databases">
        <title>Another draft genome of Portunus trituberculatus and its Hox gene families provides insights of decapod evolution.</title>
        <authorList>
            <person name="Jeong J.-H."/>
            <person name="Song I."/>
            <person name="Kim S."/>
            <person name="Choi T."/>
            <person name="Kim D."/>
            <person name="Ryu S."/>
            <person name="Kim W."/>
        </authorList>
    </citation>
    <scope>NUCLEOTIDE SEQUENCE [LARGE SCALE GENOMIC DNA]</scope>
    <source>
        <tissue evidence="2">Muscle</tissue>
    </source>
</reference>